<sequence>MVALKTAGRGIVVEGPSGIGKTTSVINAIKDAGLAEKVLVLSARKADEVELIKELPKQVPFGVVVIDDFHRLDRKVKKQIADLMKSLADDGAAHSKIIILGITNAGQTLISFGKDLANRIEVIPFEANPEYKVEELIKKGELALNININIASDIVKDAQGSFYLAQMLAYNTCLRAGILKWSESLIETQESHESVKTQVMTALSRIFHDTAISFARGTKLRREGRAPYLHLLYWLSQSKTWVINAEREADRHPEQRGSVSQVVTKGFLEELISSSDDLQKVLHFDNTSGNLAIQDPQFVFYIRNLSWPQFADEVGFISLEFPSRYDFALSFAGSDRDIAEAIFNCLSENELEVFYDKNEQHRILAQDVEEYLAPIYASDAQFVVCILGPDYPKKIWTKFESSQFKQRFKSGDVIPIVLSSAPLGVFDTATSVGYLPWDRASVFEYQLKNVVETLLKKCAETRSSRRHEFDGDNNFLTEQIALNLVAE</sequence>
<dbReference type="CDD" id="cd00009">
    <property type="entry name" value="AAA"/>
    <property type="match status" value="1"/>
</dbReference>
<dbReference type="eggNOG" id="COG0464">
    <property type="taxonomic scope" value="Bacteria"/>
</dbReference>
<evidence type="ECO:0000313" key="2">
    <source>
        <dbReference type="EMBL" id="AAZ48382.1"/>
    </source>
</evidence>
<dbReference type="KEGG" id="dar:Daro_3653"/>
<dbReference type="Pfam" id="PF13676">
    <property type="entry name" value="TIR_2"/>
    <property type="match status" value="1"/>
</dbReference>
<dbReference type="GO" id="GO:0005524">
    <property type="term" value="F:ATP binding"/>
    <property type="evidence" value="ECO:0007669"/>
    <property type="project" value="InterPro"/>
</dbReference>
<dbReference type="eggNOG" id="COG4916">
    <property type="taxonomic scope" value="Bacteria"/>
</dbReference>
<dbReference type="Gene3D" id="3.40.50.10140">
    <property type="entry name" value="Toll/interleukin-1 receptor homology (TIR) domain"/>
    <property type="match status" value="1"/>
</dbReference>
<dbReference type="InterPro" id="IPR003593">
    <property type="entry name" value="AAA+_ATPase"/>
</dbReference>
<dbReference type="EMBL" id="CP000089">
    <property type="protein sequence ID" value="AAZ48382.1"/>
    <property type="molecule type" value="Genomic_DNA"/>
</dbReference>
<dbReference type="GO" id="GO:0007165">
    <property type="term" value="P:signal transduction"/>
    <property type="evidence" value="ECO:0007669"/>
    <property type="project" value="InterPro"/>
</dbReference>
<reference evidence="2" key="1">
    <citation type="submission" date="2005-08" db="EMBL/GenBank/DDBJ databases">
        <title>Complete sequence of Dechloromonas aromatica RCB.</title>
        <authorList>
            <person name="Salinero K.K."/>
            <person name="Copeland A."/>
            <person name="Lucas S."/>
            <person name="Lapidus A."/>
            <person name="Barry K."/>
            <person name="Detter J.C."/>
            <person name="Glavina T."/>
            <person name="Hammon N."/>
            <person name="Israni S."/>
            <person name="Pitluck S."/>
            <person name="Di Bartolo G."/>
            <person name="Trong S."/>
            <person name="Schmutz J."/>
            <person name="Larimer F."/>
            <person name="Land M."/>
            <person name="Ivanova N."/>
            <person name="Richardson P."/>
        </authorList>
    </citation>
    <scope>NUCLEOTIDE SEQUENCE</scope>
    <source>
        <strain evidence="2">RCB</strain>
    </source>
</reference>
<dbReference type="HOGENOM" id="CLU_525575_0_0_4"/>
<protein>
    <submittedName>
        <fullName evidence="2">ATPase</fullName>
    </submittedName>
</protein>
<proteinExistence type="predicted"/>
<gene>
    <name evidence="2" type="ordered locus">Daro_3653</name>
</gene>
<dbReference type="SUPFAM" id="SSF52200">
    <property type="entry name" value="Toll/Interleukin receptor TIR domain"/>
    <property type="match status" value="1"/>
</dbReference>
<name>Q479U9_DECAR</name>
<dbReference type="Gene3D" id="3.40.50.300">
    <property type="entry name" value="P-loop containing nucleotide triphosphate hydrolases"/>
    <property type="match status" value="1"/>
</dbReference>
<dbReference type="AlphaFoldDB" id="Q479U9"/>
<evidence type="ECO:0000259" key="1">
    <source>
        <dbReference type="SMART" id="SM00382"/>
    </source>
</evidence>
<dbReference type="GO" id="GO:0016887">
    <property type="term" value="F:ATP hydrolysis activity"/>
    <property type="evidence" value="ECO:0007669"/>
    <property type="project" value="InterPro"/>
</dbReference>
<dbReference type="InterPro" id="IPR027417">
    <property type="entry name" value="P-loop_NTPase"/>
</dbReference>
<feature type="domain" description="AAA+ ATPase" evidence="1">
    <location>
        <begin position="7"/>
        <end position="126"/>
    </location>
</feature>
<dbReference type="SMART" id="SM00382">
    <property type="entry name" value="AAA"/>
    <property type="match status" value="1"/>
</dbReference>
<dbReference type="InterPro" id="IPR035897">
    <property type="entry name" value="Toll_tir_struct_dom_sf"/>
</dbReference>
<dbReference type="InterPro" id="IPR000157">
    <property type="entry name" value="TIR_dom"/>
</dbReference>
<accession>Q479U9</accession>
<dbReference type="Pfam" id="PF00004">
    <property type="entry name" value="AAA"/>
    <property type="match status" value="1"/>
</dbReference>
<dbReference type="SUPFAM" id="SSF52540">
    <property type="entry name" value="P-loop containing nucleoside triphosphate hydrolases"/>
    <property type="match status" value="1"/>
</dbReference>
<organism evidence="2">
    <name type="scientific">Dechloromonas aromatica (strain RCB)</name>
    <dbReference type="NCBI Taxonomy" id="159087"/>
    <lineage>
        <taxon>Bacteria</taxon>
        <taxon>Pseudomonadati</taxon>
        <taxon>Pseudomonadota</taxon>
        <taxon>Betaproteobacteria</taxon>
        <taxon>Rhodocyclales</taxon>
        <taxon>Azonexaceae</taxon>
        <taxon>Dechloromonas</taxon>
    </lineage>
</organism>
<dbReference type="InterPro" id="IPR003959">
    <property type="entry name" value="ATPase_AAA_core"/>
</dbReference>